<feature type="transmembrane region" description="Helical" evidence="7">
    <location>
        <begin position="138"/>
        <end position="157"/>
    </location>
</feature>
<evidence type="ECO:0000313" key="9">
    <source>
        <dbReference type="EMBL" id="QTL99169.1"/>
    </source>
</evidence>
<accession>A0A8A7KHY3</accession>
<dbReference type="PANTHER" id="PTHR43744">
    <property type="entry name" value="ABC TRANSPORTER PERMEASE PROTEIN MG189-RELATED-RELATED"/>
    <property type="match status" value="1"/>
</dbReference>
<feature type="transmembrane region" description="Helical" evidence="7">
    <location>
        <begin position="236"/>
        <end position="256"/>
    </location>
</feature>
<feature type="transmembrane region" description="Helical" evidence="7">
    <location>
        <begin position="7"/>
        <end position="28"/>
    </location>
</feature>
<dbReference type="CDD" id="cd06261">
    <property type="entry name" value="TM_PBP2"/>
    <property type="match status" value="1"/>
</dbReference>
<dbReference type="PANTHER" id="PTHR43744:SF12">
    <property type="entry name" value="ABC TRANSPORTER PERMEASE PROTEIN MG189-RELATED"/>
    <property type="match status" value="1"/>
</dbReference>
<reference evidence="9" key="1">
    <citation type="submission" date="2019-12" db="EMBL/GenBank/DDBJ databases">
        <authorList>
            <person name="zhang j."/>
            <person name="sun C.M."/>
        </authorList>
    </citation>
    <scope>NUCLEOTIDE SEQUENCE</scope>
    <source>
        <strain evidence="9">NS-1</strain>
    </source>
</reference>
<proteinExistence type="inferred from homology"/>
<comment type="subcellular location">
    <subcellularLocation>
        <location evidence="1 7">Cell membrane</location>
        <topology evidence="1 7">Multi-pass membrane protein</topology>
    </subcellularLocation>
</comment>
<dbReference type="EMBL" id="CP046640">
    <property type="protein sequence ID" value="QTL99169.1"/>
    <property type="molecule type" value="Genomic_DNA"/>
</dbReference>
<sequence>MKKGRKVMLIVIGLLAAGLYLSPFYIMLVNSFKTKRQLFLDTLGLPDSFNIDNYILAWQRLDFLRVFANSLIITVASIALIIIFSSMAGWMLERTKTKLSNFIFFLFIAAMLIPFQSVMLPLIRIMGKLNFLNIPGLIFMYLGFGSSLSIFLYHGFVKSVPKSLDEAAIIDGCNYWQTYWYIILPILKPISVTVAILNSTWIWNDYLLPSLVINREDTHTIPLRIFFFFGEYTKQWNLAMAGLVLAIIPVIVFYFFSQKHIIKSFTEGSIK</sequence>
<keyword evidence="3" id="KW-1003">Cell membrane</keyword>
<dbReference type="RefSeq" id="WP_125991477.1">
    <property type="nucleotide sequence ID" value="NZ_CP046640.1"/>
</dbReference>
<dbReference type="Pfam" id="PF00528">
    <property type="entry name" value="BPD_transp_1"/>
    <property type="match status" value="1"/>
</dbReference>
<comment type="similarity">
    <text evidence="7">Belongs to the binding-protein-dependent transport system permease family.</text>
</comment>
<dbReference type="KEGG" id="ifn:GM661_15000"/>
<evidence type="ECO:0000313" key="10">
    <source>
        <dbReference type="Proteomes" id="UP000665020"/>
    </source>
</evidence>
<evidence type="ECO:0000256" key="5">
    <source>
        <dbReference type="ARBA" id="ARBA00022989"/>
    </source>
</evidence>
<protein>
    <submittedName>
        <fullName evidence="9">ABC transporter permease subunit</fullName>
    </submittedName>
</protein>
<keyword evidence="2 7" id="KW-0813">Transport</keyword>
<feature type="domain" description="ABC transmembrane type-1" evidence="8">
    <location>
        <begin position="67"/>
        <end position="257"/>
    </location>
</feature>
<dbReference type="Proteomes" id="UP000665020">
    <property type="component" value="Chromosome"/>
</dbReference>
<feature type="transmembrane region" description="Helical" evidence="7">
    <location>
        <begin position="102"/>
        <end position="126"/>
    </location>
</feature>
<organism evidence="9 10">
    <name type="scientific">Iocasia fonsfrigidae</name>
    <dbReference type="NCBI Taxonomy" id="2682810"/>
    <lineage>
        <taxon>Bacteria</taxon>
        <taxon>Bacillati</taxon>
        <taxon>Bacillota</taxon>
        <taxon>Clostridia</taxon>
        <taxon>Halanaerobiales</taxon>
        <taxon>Halanaerobiaceae</taxon>
        <taxon>Iocasia</taxon>
    </lineage>
</organism>
<evidence type="ECO:0000259" key="8">
    <source>
        <dbReference type="PROSITE" id="PS50928"/>
    </source>
</evidence>
<feature type="transmembrane region" description="Helical" evidence="7">
    <location>
        <begin position="66"/>
        <end position="90"/>
    </location>
</feature>
<dbReference type="SUPFAM" id="SSF161098">
    <property type="entry name" value="MetI-like"/>
    <property type="match status" value="1"/>
</dbReference>
<evidence type="ECO:0000256" key="1">
    <source>
        <dbReference type="ARBA" id="ARBA00004651"/>
    </source>
</evidence>
<name>A0A8A7KHY3_9FIRM</name>
<dbReference type="InterPro" id="IPR035906">
    <property type="entry name" value="MetI-like_sf"/>
</dbReference>
<feature type="transmembrane region" description="Helical" evidence="7">
    <location>
        <begin position="178"/>
        <end position="203"/>
    </location>
</feature>
<keyword evidence="5 7" id="KW-1133">Transmembrane helix</keyword>
<dbReference type="AlphaFoldDB" id="A0A8A7KHY3"/>
<evidence type="ECO:0000256" key="2">
    <source>
        <dbReference type="ARBA" id="ARBA00022448"/>
    </source>
</evidence>
<keyword evidence="6 7" id="KW-0472">Membrane</keyword>
<dbReference type="Gene3D" id="1.10.3720.10">
    <property type="entry name" value="MetI-like"/>
    <property type="match status" value="1"/>
</dbReference>
<dbReference type="GO" id="GO:0055085">
    <property type="term" value="P:transmembrane transport"/>
    <property type="evidence" value="ECO:0007669"/>
    <property type="project" value="InterPro"/>
</dbReference>
<dbReference type="GO" id="GO:0005886">
    <property type="term" value="C:plasma membrane"/>
    <property type="evidence" value="ECO:0007669"/>
    <property type="project" value="UniProtKB-SubCell"/>
</dbReference>
<evidence type="ECO:0000256" key="7">
    <source>
        <dbReference type="RuleBase" id="RU363032"/>
    </source>
</evidence>
<gene>
    <name evidence="9" type="ORF">GM661_15000</name>
</gene>
<evidence type="ECO:0000256" key="4">
    <source>
        <dbReference type="ARBA" id="ARBA00022692"/>
    </source>
</evidence>
<keyword evidence="4 7" id="KW-0812">Transmembrane</keyword>
<evidence type="ECO:0000256" key="6">
    <source>
        <dbReference type="ARBA" id="ARBA00023136"/>
    </source>
</evidence>
<evidence type="ECO:0000256" key="3">
    <source>
        <dbReference type="ARBA" id="ARBA00022475"/>
    </source>
</evidence>
<dbReference type="InterPro" id="IPR000515">
    <property type="entry name" value="MetI-like"/>
</dbReference>
<dbReference type="PROSITE" id="PS50928">
    <property type="entry name" value="ABC_TM1"/>
    <property type="match status" value="1"/>
</dbReference>
<keyword evidence="10" id="KW-1185">Reference proteome</keyword>